<organism evidence="3 4">
    <name type="scientific">Cytobacillus citreus</name>
    <dbReference type="NCBI Taxonomy" id="2833586"/>
    <lineage>
        <taxon>Bacteria</taxon>
        <taxon>Bacillati</taxon>
        <taxon>Bacillota</taxon>
        <taxon>Bacilli</taxon>
        <taxon>Bacillales</taxon>
        <taxon>Bacillaceae</taxon>
        <taxon>Cytobacillus</taxon>
    </lineage>
</organism>
<reference evidence="3 4" key="1">
    <citation type="submission" date="2021-05" db="EMBL/GenBank/DDBJ databases">
        <title>Novel Bacillus species.</title>
        <authorList>
            <person name="Liu G."/>
        </authorList>
    </citation>
    <scope>NUCLEOTIDE SEQUENCE [LARGE SCALE GENOMIC DNA]</scope>
    <source>
        <strain evidence="3 4">FJAT-49705</strain>
    </source>
</reference>
<dbReference type="SMART" id="SM00422">
    <property type="entry name" value="HTH_MERR"/>
    <property type="match status" value="1"/>
</dbReference>
<dbReference type="PANTHER" id="PTHR30204:SF96">
    <property type="entry name" value="CHROMOSOME-ANCHORING PROTEIN RACA"/>
    <property type="match status" value="1"/>
</dbReference>
<evidence type="ECO:0000313" key="3">
    <source>
        <dbReference type="EMBL" id="MBS4192108.1"/>
    </source>
</evidence>
<dbReference type="EMBL" id="JAGYPM010000004">
    <property type="protein sequence ID" value="MBS4192108.1"/>
    <property type="molecule type" value="Genomic_DNA"/>
</dbReference>
<comment type="caution">
    <text evidence="3">The sequence shown here is derived from an EMBL/GenBank/DDBJ whole genome shotgun (WGS) entry which is preliminary data.</text>
</comment>
<evidence type="ECO:0000256" key="1">
    <source>
        <dbReference type="ARBA" id="ARBA00023125"/>
    </source>
</evidence>
<dbReference type="InterPro" id="IPR000551">
    <property type="entry name" value="MerR-type_HTH_dom"/>
</dbReference>
<protein>
    <submittedName>
        <fullName evidence="3">MerR family transcriptional regulator</fullName>
    </submittedName>
</protein>
<dbReference type="PANTHER" id="PTHR30204">
    <property type="entry name" value="REDOX-CYCLING DRUG-SENSING TRANSCRIPTIONAL ACTIVATOR SOXR"/>
    <property type="match status" value="1"/>
</dbReference>
<dbReference type="CDD" id="cd01106">
    <property type="entry name" value="HTH_TipAL-Mta"/>
    <property type="match status" value="1"/>
</dbReference>
<dbReference type="PRINTS" id="PR00040">
    <property type="entry name" value="HTHMERR"/>
</dbReference>
<feature type="domain" description="HTH merR-type" evidence="2">
    <location>
        <begin position="6"/>
        <end position="75"/>
    </location>
</feature>
<dbReference type="Gene3D" id="1.10.1660.10">
    <property type="match status" value="1"/>
</dbReference>
<dbReference type="RefSeq" id="WP_213103554.1">
    <property type="nucleotide sequence ID" value="NZ_JAGYPM010000004.1"/>
</dbReference>
<dbReference type="PROSITE" id="PS50937">
    <property type="entry name" value="HTH_MERR_2"/>
    <property type="match status" value="1"/>
</dbReference>
<dbReference type="Proteomes" id="UP000681027">
    <property type="component" value="Unassembled WGS sequence"/>
</dbReference>
<keyword evidence="4" id="KW-1185">Reference proteome</keyword>
<sequence length="260" mass="30002">MNEKKTFLIGEFSEKTGTSVRTLHYYDEIGLLKPDKDPSSGHRHYSDKDVLTLQKIVSLKFLGYSLEQIKGMIHESSYDVSLNESLQIQKKALEEEKLHIEAALTSINRTIKLLEEEGEVDSAILMSLINTVQTERNMREWLEQRTTKDVVNYLYNKSEDDVLALDKEYIHLSKKVKELVGLPFGDPQVQELIDQYTKATLDFIGEEAMHALAEMDLSEADKLQEMVPSPFTKEEEDWLNQAMEYYMVQNGMVDPQDNQE</sequence>
<accession>A0ABS5NYF0</accession>
<keyword evidence="1" id="KW-0238">DNA-binding</keyword>
<evidence type="ECO:0000313" key="4">
    <source>
        <dbReference type="Proteomes" id="UP000681027"/>
    </source>
</evidence>
<proteinExistence type="predicted"/>
<dbReference type="Pfam" id="PF13411">
    <property type="entry name" value="MerR_1"/>
    <property type="match status" value="1"/>
</dbReference>
<dbReference type="SUPFAM" id="SSF46955">
    <property type="entry name" value="Putative DNA-binding domain"/>
    <property type="match status" value="1"/>
</dbReference>
<dbReference type="InterPro" id="IPR047057">
    <property type="entry name" value="MerR_fam"/>
</dbReference>
<evidence type="ECO:0000259" key="2">
    <source>
        <dbReference type="PROSITE" id="PS50937"/>
    </source>
</evidence>
<gene>
    <name evidence="3" type="ORF">KHA94_18240</name>
</gene>
<name>A0ABS5NYF0_9BACI</name>
<dbReference type="InterPro" id="IPR009061">
    <property type="entry name" value="DNA-bd_dom_put_sf"/>
</dbReference>
<dbReference type="Gene3D" id="6.10.250.360">
    <property type="match status" value="1"/>
</dbReference>